<evidence type="ECO:0000313" key="1">
    <source>
        <dbReference type="EMBL" id="KKM22087.1"/>
    </source>
</evidence>
<comment type="caution">
    <text evidence="1">The sequence shown here is derived from an EMBL/GenBank/DDBJ whole genome shotgun (WGS) entry which is preliminary data.</text>
</comment>
<accession>A0A0F9I3L1</accession>
<reference evidence="1" key="1">
    <citation type="journal article" date="2015" name="Nature">
        <title>Complex archaea that bridge the gap between prokaryotes and eukaryotes.</title>
        <authorList>
            <person name="Spang A."/>
            <person name="Saw J.H."/>
            <person name="Jorgensen S.L."/>
            <person name="Zaremba-Niedzwiedzka K."/>
            <person name="Martijn J."/>
            <person name="Lind A.E."/>
            <person name="van Eijk R."/>
            <person name="Schleper C."/>
            <person name="Guy L."/>
            <person name="Ettema T.J."/>
        </authorList>
    </citation>
    <scope>NUCLEOTIDE SEQUENCE</scope>
</reference>
<dbReference type="EMBL" id="LAZR01013410">
    <property type="protein sequence ID" value="KKM22087.1"/>
    <property type="molecule type" value="Genomic_DNA"/>
</dbReference>
<dbReference type="AlphaFoldDB" id="A0A0F9I3L1"/>
<proteinExistence type="predicted"/>
<name>A0A0F9I3L1_9ZZZZ</name>
<gene>
    <name evidence="1" type="ORF">LCGC14_1628930</name>
</gene>
<protein>
    <submittedName>
        <fullName evidence="1">Uncharacterized protein</fullName>
    </submittedName>
</protein>
<organism evidence="1">
    <name type="scientific">marine sediment metagenome</name>
    <dbReference type="NCBI Taxonomy" id="412755"/>
    <lineage>
        <taxon>unclassified sequences</taxon>
        <taxon>metagenomes</taxon>
        <taxon>ecological metagenomes</taxon>
    </lineage>
</organism>
<sequence length="189" mass="22117">MRICLIAIAFIVLFPLQGPAQGVDFMMDQLCYQPTQDDPVSCIKQEFNSYALGGIPDLVKMDVSKIKCEERWIIDDKIFTGRPTQLNFTKNWGQHIVWCFGPKYETRPPRKYKTRIISVDKDGNYEDKEVWVDELTMFAHGVTLKYNYENIWIRCRDAWKLGIPDQWGAGCNYKGYELQEETKIGEREN</sequence>